<dbReference type="STRING" id="1958950.BZK31_18185"/>
<comment type="caution">
    <text evidence="2">The sequence shown here is derived from an EMBL/GenBank/DDBJ whole genome shotgun (WGS) entry which is preliminary data.</text>
</comment>
<feature type="domain" description="HNH nuclease" evidence="1">
    <location>
        <begin position="84"/>
        <end position="131"/>
    </location>
</feature>
<name>A0A1X0N2P7_9PSED</name>
<organism evidence="2 3">
    <name type="scientific">Pseudomonas floridensis</name>
    <dbReference type="NCBI Taxonomy" id="1958950"/>
    <lineage>
        <taxon>Bacteria</taxon>
        <taxon>Pseudomonadati</taxon>
        <taxon>Pseudomonadota</taxon>
        <taxon>Gammaproteobacteria</taxon>
        <taxon>Pseudomonadales</taxon>
        <taxon>Pseudomonadaceae</taxon>
        <taxon>Pseudomonas</taxon>
    </lineage>
</organism>
<gene>
    <name evidence="2" type="ORF">BZK31_18185</name>
</gene>
<dbReference type="Proteomes" id="UP000192815">
    <property type="component" value="Unassembled WGS sequence"/>
</dbReference>
<protein>
    <recommendedName>
        <fullName evidence="1">HNH nuclease domain-containing protein</fullName>
    </recommendedName>
</protein>
<dbReference type="EMBL" id="MUIO01000074">
    <property type="protein sequence ID" value="ORC57769.1"/>
    <property type="molecule type" value="Genomic_DNA"/>
</dbReference>
<dbReference type="Pfam" id="PF13392">
    <property type="entry name" value="HNH_3"/>
    <property type="match status" value="1"/>
</dbReference>
<evidence type="ECO:0000313" key="3">
    <source>
        <dbReference type="Proteomes" id="UP000192815"/>
    </source>
</evidence>
<dbReference type="SUPFAM" id="SSF54060">
    <property type="entry name" value="His-Me finger endonucleases"/>
    <property type="match status" value="1"/>
</dbReference>
<keyword evidence="3" id="KW-1185">Reference proteome</keyword>
<proteinExistence type="predicted"/>
<dbReference type="AlphaFoldDB" id="A0A1X0N2P7"/>
<reference evidence="3" key="1">
    <citation type="submission" date="2017-02" db="EMBL/GenBank/DDBJ databases">
        <title>Pseudomonas floridae sp. nov., a novel pathogenic bacterial species isolated from tomato.</title>
        <authorList>
            <person name="Timilsina S."/>
            <person name="Vallad G.E."/>
            <person name="Jones J.B."/>
        </authorList>
    </citation>
    <scope>NUCLEOTIDE SEQUENCE [LARGE SCALE GENOMIC DNA]</scope>
    <source>
        <strain evidence="3">GEV388</strain>
    </source>
</reference>
<dbReference type="OrthoDB" id="388551at2"/>
<dbReference type="InterPro" id="IPR044925">
    <property type="entry name" value="His-Me_finger_sf"/>
</dbReference>
<evidence type="ECO:0000259" key="1">
    <source>
        <dbReference type="SMART" id="SM00507"/>
    </source>
</evidence>
<dbReference type="RefSeq" id="WP_083184320.1">
    <property type="nucleotide sequence ID" value="NZ_CBCRZR010000019.1"/>
</dbReference>
<accession>A0A1X0N2P7</accession>
<evidence type="ECO:0000313" key="2">
    <source>
        <dbReference type="EMBL" id="ORC57769.1"/>
    </source>
</evidence>
<dbReference type="Gene3D" id="3.90.75.20">
    <property type="match status" value="1"/>
</dbReference>
<dbReference type="InterPro" id="IPR003615">
    <property type="entry name" value="HNH_nuc"/>
</dbReference>
<dbReference type="SMART" id="SM00507">
    <property type="entry name" value="HNHc"/>
    <property type="match status" value="1"/>
</dbReference>
<sequence length="225" mass="25062">MTTPTKIRLQGTNVMACVLPPIQILEARYKLAEDHDGIVARDFKLIPGKTRRGTVEGAPVGSYTNGSLRQQVEVTWMDGETKHKIRVQKARIVYRMAHGPFDESLVIDHIDGNPNNNHPSNLRPLTYHENMGNRVVGLQGRKMPKRDSDLPVGVTRDKHFTKGERFIAKATIRGVTHRAIFENPKSAQHWLASVREAGLGDGARKDAHGVIVGAPQWKIMKAKQG</sequence>